<evidence type="ECO:0000313" key="10">
    <source>
        <dbReference type="Proteomes" id="UP001501353"/>
    </source>
</evidence>
<keyword evidence="3 6" id="KW-0812">Transmembrane</keyword>
<protein>
    <submittedName>
        <fullName evidence="9">ABC transporter permease</fullName>
    </submittedName>
</protein>
<dbReference type="InterPro" id="IPR003838">
    <property type="entry name" value="ABC3_permease_C"/>
</dbReference>
<proteinExistence type="predicted"/>
<name>A0ABP7TYM0_9BURK</name>
<keyword evidence="5 6" id="KW-0472">Membrane</keyword>
<feature type="transmembrane region" description="Helical" evidence="6">
    <location>
        <begin position="388"/>
        <end position="408"/>
    </location>
</feature>
<evidence type="ECO:0000259" key="8">
    <source>
        <dbReference type="Pfam" id="PF12704"/>
    </source>
</evidence>
<reference evidence="10" key="1">
    <citation type="journal article" date="2019" name="Int. J. Syst. Evol. Microbiol.">
        <title>The Global Catalogue of Microorganisms (GCM) 10K type strain sequencing project: providing services to taxonomists for standard genome sequencing and annotation.</title>
        <authorList>
            <consortium name="The Broad Institute Genomics Platform"/>
            <consortium name="The Broad Institute Genome Sequencing Center for Infectious Disease"/>
            <person name="Wu L."/>
            <person name="Ma J."/>
        </authorList>
    </citation>
    <scope>NUCLEOTIDE SEQUENCE [LARGE SCALE GENOMIC DNA]</scope>
    <source>
        <strain evidence="10">JCM 16673</strain>
    </source>
</reference>
<feature type="transmembrane region" description="Helical" evidence="6">
    <location>
        <begin position="334"/>
        <end position="357"/>
    </location>
</feature>
<gene>
    <name evidence="9" type="ORF">GCM10022212_35390</name>
</gene>
<evidence type="ECO:0000256" key="5">
    <source>
        <dbReference type="ARBA" id="ARBA00023136"/>
    </source>
</evidence>
<dbReference type="Pfam" id="PF02687">
    <property type="entry name" value="FtsX"/>
    <property type="match status" value="1"/>
</dbReference>
<dbReference type="InterPro" id="IPR051125">
    <property type="entry name" value="ABC-4/HrtB_transporter"/>
</dbReference>
<evidence type="ECO:0000313" key="9">
    <source>
        <dbReference type="EMBL" id="GAA4033194.1"/>
    </source>
</evidence>
<sequence length="420" mass="45127">MLHLYAIALKSAWNRRLTLSLTLVAIALSVMMLVGVERIRNDARTGFAQSVSGTDLVIGARTSPVQLMLYSVFRIGAATNNIGWRSFQGIAAHPAVAWAIPLSLGDSHHGFPVLGTSSAYFEHFRYGASRPLSFVEGKQFESVFDVVLGAEIAQRLRYRLGDKITLNHGSNDNGLSEHADKPFTVVGILSRTGTPIDRTAHISLEAMEAIHLDWQGGAQLPGLSIPADHVRKFDLTPKQITAALVGLKSRAGVFKMQRFINESTEEPLLAVLPGVALDQLWQVVGIVEKTLFAVSALVVLVGLSGLVAVILAGLAERRRELAILRSVGARPRDVFLMLMLESLVMTVIGTLLGVALLDLATMLGAPLVQAHYGLMIQPILLAANELPLLGAVIGTGLLVSLVPGYCAYRLSLADGLTPRL</sequence>
<keyword evidence="4 6" id="KW-1133">Transmembrane helix</keyword>
<dbReference type="PANTHER" id="PTHR43738:SF2">
    <property type="entry name" value="ABC TRANSPORTER PERMEASE"/>
    <property type="match status" value="1"/>
</dbReference>
<evidence type="ECO:0000256" key="4">
    <source>
        <dbReference type="ARBA" id="ARBA00022989"/>
    </source>
</evidence>
<feature type="transmembrane region" description="Helical" evidence="6">
    <location>
        <begin position="291"/>
        <end position="314"/>
    </location>
</feature>
<feature type="domain" description="MacB-like periplasmic core" evidence="8">
    <location>
        <begin position="21"/>
        <end position="208"/>
    </location>
</feature>
<evidence type="ECO:0000256" key="6">
    <source>
        <dbReference type="SAM" id="Phobius"/>
    </source>
</evidence>
<dbReference type="Proteomes" id="UP001501353">
    <property type="component" value="Unassembled WGS sequence"/>
</dbReference>
<dbReference type="RefSeq" id="WP_344765405.1">
    <property type="nucleotide sequence ID" value="NZ_BAAAZE010000014.1"/>
</dbReference>
<comment type="caution">
    <text evidence="9">The sequence shown here is derived from an EMBL/GenBank/DDBJ whole genome shotgun (WGS) entry which is preliminary data.</text>
</comment>
<keyword evidence="2" id="KW-1003">Cell membrane</keyword>
<accession>A0ABP7TYM0</accession>
<dbReference type="PANTHER" id="PTHR43738">
    <property type="entry name" value="ABC TRANSPORTER, MEMBRANE PROTEIN"/>
    <property type="match status" value="1"/>
</dbReference>
<keyword evidence="10" id="KW-1185">Reference proteome</keyword>
<dbReference type="InterPro" id="IPR025857">
    <property type="entry name" value="MacB_PCD"/>
</dbReference>
<evidence type="ECO:0000259" key="7">
    <source>
        <dbReference type="Pfam" id="PF02687"/>
    </source>
</evidence>
<feature type="domain" description="ABC3 transporter permease C-terminal" evidence="7">
    <location>
        <begin position="293"/>
        <end position="407"/>
    </location>
</feature>
<evidence type="ECO:0000256" key="2">
    <source>
        <dbReference type="ARBA" id="ARBA00022475"/>
    </source>
</evidence>
<dbReference type="EMBL" id="BAAAZE010000014">
    <property type="protein sequence ID" value="GAA4033194.1"/>
    <property type="molecule type" value="Genomic_DNA"/>
</dbReference>
<organism evidence="9 10">
    <name type="scientific">Actimicrobium antarcticum</name>
    <dbReference type="NCBI Taxonomy" id="1051899"/>
    <lineage>
        <taxon>Bacteria</taxon>
        <taxon>Pseudomonadati</taxon>
        <taxon>Pseudomonadota</taxon>
        <taxon>Betaproteobacteria</taxon>
        <taxon>Burkholderiales</taxon>
        <taxon>Oxalobacteraceae</taxon>
        <taxon>Actimicrobium</taxon>
    </lineage>
</organism>
<dbReference type="Pfam" id="PF12704">
    <property type="entry name" value="MacB_PCD"/>
    <property type="match status" value="1"/>
</dbReference>
<evidence type="ECO:0000256" key="3">
    <source>
        <dbReference type="ARBA" id="ARBA00022692"/>
    </source>
</evidence>
<comment type="subcellular location">
    <subcellularLocation>
        <location evidence="1">Cell membrane</location>
        <topology evidence="1">Multi-pass membrane protein</topology>
    </subcellularLocation>
</comment>
<evidence type="ECO:0000256" key="1">
    <source>
        <dbReference type="ARBA" id="ARBA00004651"/>
    </source>
</evidence>